<evidence type="ECO:0000259" key="1">
    <source>
        <dbReference type="SMART" id="SM01126"/>
    </source>
</evidence>
<dbReference type="Proteomes" id="UP000034371">
    <property type="component" value="Unassembled WGS sequence"/>
</dbReference>
<accession>A0A0G0XDC0</accession>
<reference evidence="2 3" key="1">
    <citation type="journal article" date="2015" name="Nature">
        <title>rRNA introns, odd ribosomes, and small enigmatic genomes across a large radiation of phyla.</title>
        <authorList>
            <person name="Brown C.T."/>
            <person name="Hug L.A."/>
            <person name="Thomas B.C."/>
            <person name="Sharon I."/>
            <person name="Castelle C.J."/>
            <person name="Singh A."/>
            <person name="Wilkins M.J."/>
            <person name="Williams K.H."/>
            <person name="Banfield J.F."/>
        </authorList>
    </citation>
    <scope>NUCLEOTIDE SEQUENCE [LARGE SCALE GENOMIC DNA]</scope>
</reference>
<comment type="caution">
    <text evidence="2">The sequence shown here is derived from an EMBL/GenBank/DDBJ whole genome shotgun (WGS) entry which is preliminary data.</text>
</comment>
<dbReference type="SMART" id="SM01126">
    <property type="entry name" value="DDE_Tnp_IS1595"/>
    <property type="match status" value="1"/>
</dbReference>
<dbReference type="EMBL" id="LCBY01000009">
    <property type="protein sequence ID" value="KKS22934.1"/>
    <property type="molecule type" value="Genomic_DNA"/>
</dbReference>
<proteinExistence type="predicted"/>
<gene>
    <name evidence="2" type="ORF">UU78_C0009G0012</name>
</gene>
<name>A0A0G0XDC0_9BACT</name>
<dbReference type="NCBIfam" id="NF033547">
    <property type="entry name" value="transpos_IS1595"/>
    <property type="match status" value="1"/>
</dbReference>
<dbReference type="Pfam" id="PF12762">
    <property type="entry name" value="DDE_Tnp_IS1595"/>
    <property type="match status" value="1"/>
</dbReference>
<evidence type="ECO:0000313" key="2">
    <source>
        <dbReference type="EMBL" id="KKS22934.1"/>
    </source>
</evidence>
<feature type="domain" description="ISXO2-like transposase" evidence="1">
    <location>
        <begin position="28"/>
        <end position="157"/>
    </location>
</feature>
<sequence>MSVTGLSKKAIRYWYKTFRNNLPVKHVLLEAIIQLDEAYFGNFRGYALLMAKQKGTKKLAYKVFSEEPTKHDAVTFLKQYVKPGSIVCTDGFTIYAGIHKHHPVTHKVDIHKAWEYSNTSEIEGIFGNLRTFIRRMYHHITPETLEEIVSEFCFRFSHPEMYGNPWYYLTKSLHLVPSG</sequence>
<protein>
    <recommendedName>
        <fullName evidence="1">ISXO2-like transposase domain-containing protein</fullName>
    </recommendedName>
</protein>
<dbReference type="AlphaFoldDB" id="A0A0G0XDC0"/>
<dbReference type="InterPro" id="IPR024445">
    <property type="entry name" value="Tnp_ISXO2-like"/>
</dbReference>
<evidence type="ECO:0000313" key="3">
    <source>
        <dbReference type="Proteomes" id="UP000034371"/>
    </source>
</evidence>
<organism evidence="2 3">
    <name type="scientific">Candidatus Roizmanbacteria bacterium GW2011_GWC2_41_7</name>
    <dbReference type="NCBI Taxonomy" id="1618487"/>
    <lineage>
        <taxon>Bacteria</taxon>
        <taxon>Candidatus Roizmaniibacteriota</taxon>
    </lineage>
</organism>